<dbReference type="Gene3D" id="2.70.130.10">
    <property type="entry name" value="Mannose-6-phosphate receptor binding domain"/>
    <property type="match status" value="2"/>
</dbReference>
<dbReference type="InterPro" id="IPR011992">
    <property type="entry name" value="EF-hand-dom_pair"/>
</dbReference>
<sequence length="718" mass="81656">MKFKRLLNKWQHRRLLSNYQKFTGVDVLFTCGILSSEVPRPRGVSLSRSSLYIPNKEFACFDGSKTIPFSHVNDDYCDCPDGSDEPGTSACPNGSFYCTNAGHKAENLPSNRVNDGICDCCDGTDEYESGVRCPNNCLELGKSAKEEAQRMAELIKVGKELRATLSQKGVKLKEEKTNKLVELEQNRDEADKLKAEKAEILKRAQDLEQSALEKYRVIEEEEKQRKAEFEAAKNREEALADFKIYDKNQDLLVDVSELQQIPVLDKDKNGEVSEEEAKYFLSNEESLDEVAFIEKAWPLIKGHKLAVSGSLYKPPMVEAKEDAEGDEEHIEGDEEEDQEQEEDHHEAEEERAEEPSPTITYDEETQRLIAEADSARKESADADKQVRDIDAEIKDIKEYLEKDFGPEEEFASLDGECYDYHDHEYIYKLCPFRHTLQVPVSGASEIRLGAWGRWSGNQDNIYSSMLFEKGQSCWNGPQRLTHVNVACGGENKVTSVSEPNRCEYLFEFSTPAACRELASDNRDEEEGQEQEEDHHEAEEERAEEPSPTITYDEETQRLIAEADSARKESADADKQVRDIDAEIKDIKEYLEKDFGPEEEFASLDGECYDYHDHEYIYKLCPFRHTLQVPVSGASEIRLGAWGRWSGNQDNIYSSMLFEKGQSCWNGPQRLTHVNVACGGENKVTSVSEPNRCEYLFEFSTPAACRELASDNSDLHDEL</sequence>
<keyword evidence="10" id="KW-1185">Reference proteome</keyword>
<dbReference type="InterPro" id="IPR028146">
    <property type="entry name" value="PRKCSH_N"/>
</dbReference>
<evidence type="ECO:0000259" key="7">
    <source>
        <dbReference type="PROSITE" id="PS50222"/>
    </source>
</evidence>
<name>A0A9P0BCY6_BRAAE</name>
<feature type="domain" description="MRH" evidence="8">
    <location>
        <begin position="605"/>
        <end position="706"/>
    </location>
</feature>
<dbReference type="InterPro" id="IPR036055">
    <property type="entry name" value="LDL_receptor-like_sf"/>
</dbReference>
<keyword evidence="4" id="KW-1015">Disulfide bond</keyword>
<accession>A0A9P0BCY6</accession>
<evidence type="ECO:0000259" key="8">
    <source>
        <dbReference type="PROSITE" id="PS51914"/>
    </source>
</evidence>
<dbReference type="Proteomes" id="UP001154078">
    <property type="component" value="Chromosome 6"/>
</dbReference>
<evidence type="ECO:0000256" key="4">
    <source>
        <dbReference type="ARBA" id="ARBA00023157"/>
    </source>
</evidence>
<dbReference type="SUPFAM" id="SSF57424">
    <property type="entry name" value="LDL receptor-like module"/>
    <property type="match status" value="1"/>
</dbReference>
<feature type="coiled-coil region" evidence="5">
    <location>
        <begin position="173"/>
        <end position="239"/>
    </location>
</feature>
<dbReference type="PANTHER" id="PTHR12630:SF1">
    <property type="entry name" value="GLUCOSIDASE 2 SUBUNIT BETA"/>
    <property type="match status" value="1"/>
</dbReference>
<gene>
    <name evidence="9" type="ORF">MELIAE_LOCUS9486</name>
</gene>
<dbReference type="Gene3D" id="4.10.400.10">
    <property type="entry name" value="Low-density Lipoprotein Receptor"/>
    <property type="match status" value="1"/>
</dbReference>
<dbReference type="GO" id="GO:0005509">
    <property type="term" value="F:calcium ion binding"/>
    <property type="evidence" value="ECO:0007669"/>
    <property type="project" value="InterPro"/>
</dbReference>
<evidence type="ECO:0000256" key="1">
    <source>
        <dbReference type="ARBA" id="ARBA00022387"/>
    </source>
</evidence>
<dbReference type="InterPro" id="IPR009011">
    <property type="entry name" value="Man6P_isomerase_rcpt-bd_dom_sf"/>
</dbReference>
<evidence type="ECO:0000313" key="10">
    <source>
        <dbReference type="Proteomes" id="UP001154078"/>
    </source>
</evidence>
<feature type="compositionally biased region" description="Acidic residues" evidence="6">
    <location>
        <begin position="522"/>
        <end position="531"/>
    </location>
</feature>
<dbReference type="InterPro" id="IPR036607">
    <property type="entry name" value="PRKCSH"/>
</dbReference>
<protein>
    <recommendedName>
        <fullName evidence="1">Glucosidase 2 subunit beta</fullName>
    </recommendedName>
</protein>
<dbReference type="AlphaFoldDB" id="A0A9P0BCY6"/>
<dbReference type="GO" id="GO:0017177">
    <property type="term" value="C:glucosidase II complex"/>
    <property type="evidence" value="ECO:0007669"/>
    <property type="project" value="TreeGrafter"/>
</dbReference>
<keyword evidence="2" id="KW-0732">Signal</keyword>
<evidence type="ECO:0000256" key="5">
    <source>
        <dbReference type="SAM" id="Coils"/>
    </source>
</evidence>
<dbReference type="EMBL" id="OV121137">
    <property type="protein sequence ID" value="CAH0559390.1"/>
    <property type="molecule type" value="Genomic_DNA"/>
</dbReference>
<dbReference type="PROSITE" id="PS51914">
    <property type="entry name" value="MRH"/>
    <property type="match status" value="2"/>
</dbReference>
<dbReference type="InterPro" id="IPR039794">
    <property type="entry name" value="Gtb1-like"/>
</dbReference>
<keyword evidence="5" id="KW-0175">Coiled coil</keyword>
<feature type="region of interest" description="Disordered" evidence="6">
    <location>
        <begin position="519"/>
        <end position="553"/>
    </location>
</feature>
<organism evidence="9 10">
    <name type="scientific">Brassicogethes aeneus</name>
    <name type="common">Rape pollen beetle</name>
    <name type="synonym">Meligethes aeneus</name>
    <dbReference type="NCBI Taxonomy" id="1431903"/>
    <lineage>
        <taxon>Eukaryota</taxon>
        <taxon>Metazoa</taxon>
        <taxon>Ecdysozoa</taxon>
        <taxon>Arthropoda</taxon>
        <taxon>Hexapoda</taxon>
        <taxon>Insecta</taxon>
        <taxon>Pterygota</taxon>
        <taxon>Neoptera</taxon>
        <taxon>Endopterygota</taxon>
        <taxon>Coleoptera</taxon>
        <taxon>Polyphaga</taxon>
        <taxon>Cucujiformia</taxon>
        <taxon>Nitidulidae</taxon>
        <taxon>Meligethinae</taxon>
        <taxon>Brassicogethes</taxon>
    </lineage>
</organism>
<evidence type="ECO:0000313" key="9">
    <source>
        <dbReference type="EMBL" id="CAH0559390.1"/>
    </source>
</evidence>
<dbReference type="PROSITE" id="PS50222">
    <property type="entry name" value="EF_HAND_2"/>
    <property type="match status" value="1"/>
</dbReference>
<evidence type="ECO:0000256" key="6">
    <source>
        <dbReference type="SAM" id="MobiDB-lite"/>
    </source>
</evidence>
<dbReference type="InterPro" id="IPR002048">
    <property type="entry name" value="EF_hand_dom"/>
</dbReference>
<dbReference type="InterPro" id="IPR044865">
    <property type="entry name" value="MRH_dom"/>
</dbReference>
<keyword evidence="3" id="KW-0256">Endoplasmic reticulum</keyword>
<dbReference type="Pfam" id="PF12999">
    <property type="entry name" value="PRKCSH-like"/>
    <property type="match status" value="1"/>
</dbReference>
<evidence type="ECO:0000256" key="2">
    <source>
        <dbReference type="ARBA" id="ARBA00022729"/>
    </source>
</evidence>
<dbReference type="PANTHER" id="PTHR12630">
    <property type="entry name" value="N-LINKED OLIGOSACCHARIDE PROCESSING"/>
    <property type="match status" value="1"/>
</dbReference>
<dbReference type="Pfam" id="PF13015">
    <property type="entry name" value="PRKCSH_1"/>
    <property type="match status" value="2"/>
</dbReference>
<feature type="compositionally biased region" description="Acidic residues" evidence="6">
    <location>
        <begin position="321"/>
        <end position="341"/>
    </location>
</feature>
<proteinExistence type="predicted"/>
<dbReference type="SUPFAM" id="SSF50911">
    <property type="entry name" value="Mannose 6-phosphate receptor domain"/>
    <property type="match status" value="2"/>
</dbReference>
<feature type="domain" description="MRH" evidence="8">
    <location>
        <begin position="415"/>
        <end position="516"/>
    </location>
</feature>
<dbReference type="OrthoDB" id="28322at2759"/>
<dbReference type="GO" id="GO:0006491">
    <property type="term" value="P:N-glycan processing"/>
    <property type="evidence" value="ECO:0007669"/>
    <property type="project" value="TreeGrafter"/>
</dbReference>
<feature type="region of interest" description="Disordered" evidence="6">
    <location>
        <begin position="319"/>
        <end position="363"/>
    </location>
</feature>
<reference evidence="9" key="1">
    <citation type="submission" date="2021-12" db="EMBL/GenBank/DDBJ databases">
        <authorList>
            <person name="King R."/>
        </authorList>
    </citation>
    <scope>NUCLEOTIDE SEQUENCE</scope>
</reference>
<feature type="domain" description="EF-hand" evidence="7">
    <location>
        <begin position="233"/>
        <end position="268"/>
    </location>
</feature>
<evidence type="ECO:0000256" key="3">
    <source>
        <dbReference type="ARBA" id="ARBA00022824"/>
    </source>
</evidence>
<dbReference type="SUPFAM" id="SSF47473">
    <property type="entry name" value="EF-hand"/>
    <property type="match status" value="1"/>
</dbReference>